<keyword evidence="10" id="KW-0472">Membrane</keyword>
<dbReference type="SUPFAM" id="SSF48264">
    <property type="entry name" value="Cytochrome P450"/>
    <property type="match status" value="1"/>
</dbReference>
<comment type="cofactor">
    <cofactor evidence="1 8">
        <name>heme</name>
        <dbReference type="ChEBI" id="CHEBI:30413"/>
    </cofactor>
</comment>
<dbReference type="InterPro" id="IPR001128">
    <property type="entry name" value="Cyt_P450"/>
</dbReference>
<evidence type="ECO:0000256" key="8">
    <source>
        <dbReference type="PIRSR" id="PIRSR602401-1"/>
    </source>
</evidence>
<evidence type="ECO:0000256" key="2">
    <source>
        <dbReference type="ARBA" id="ARBA00010617"/>
    </source>
</evidence>
<evidence type="ECO:0000256" key="10">
    <source>
        <dbReference type="SAM" id="Phobius"/>
    </source>
</evidence>
<evidence type="ECO:0000256" key="3">
    <source>
        <dbReference type="ARBA" id="ARBA00022617"/>
    </source>
</evidence>
<evidence type="ECO:0000256" key="9">
    <source>
        <dbReference type="RuleBase" id="RU000461"/>
    </source>
</evidence>
<evidence type="ECO:0000313" key="11">
    <source>
        <dbReference type="EnsemblMetazoa" id="MESCA007617-PA"/>
    </source>
</evidence>
<organism evidence="11 12">
    <name type="scientific">Megaselia scalaris</name>
    <name type="common">Humpbacked fly</name>
    <name type="synonym">Phora scalaris</name>
    <dbReference type="NCBI Taxonomy" id="36166"/>
    <lineage>
        <taxon>Eukaryota</taxon>
        <taxon>Metazoa</taxon>
        <taxon>Ecdysozoa</taxon>
        <taxon>Arthropoda</taxon>
        <taxon>Hexapoda</taxon>
        <taxon>Insecta</taxon>
        <taxon>Pterygota</taxon>
        <taxon>Neoptera</taxon>
        <taxon>Endopterygota</taxon>
        <taxon>Diptera</taxon>
        <taxon>Brachycera</taxon>
        <taxon>Muscomorpha</taxon>
        <taxon>Platypezoidea</taxon>
        <taxon>Phoridae</taxon>
        <taxon>Megaseliini</taxon>
        <taxon>Megaselia</taxon>
    </lineage>
</organism>
<keyword evidence="10" id="KW-0812">Transmembrane</keyword>
<dbReference type="EMBL" id="CAQQ02047739">
    <property type="status" value="NOT_ANNOTATED_CDS"/>
    <property type="molecule type" value="Genomic_DNA"/>
</dbReference>
<name>T1GV35_MEGSC</name>
<dbReference type="PRINTS" id="PR00385">
    <property type="entry name" value="P450"/>
</dbReference>
<dbReference type="STRING" id="36166.T1GV35"/>
<evidence type="ECO:0000256" key="1">
    <source>
        <dbReference type="ARBA" id="ARBA00001971"/>
    </source>
</evidence>
<keyword evidence="5 9" id="KW-0560">Oxidoreductase</keyword>
<feature type="transmembrane region" description="Helical" evidence="10">
    <location>
        <begin position="67"/>
        <end position="88"/>
    </location>
</feature>
<dbReference type="GO" id="GO:0016712">
    <property type="term" value="F:oxidoreductase activity, acting on paired donors, with incorporation or reduction of molecular oxygen, reduced flavin or flavoprotein as one donor, and incorporation of one atom of oxygen"/>
    <property type="evidence" value="ECO:0007669"/>
    <property type="project" value="TreeGrafter"/>
</dbReference>
<dbReference type="GO" id="GO:0005506">
    <property type="term" value="F:iron ion binding"/>
    <property type="evidence" value="ECO:0007669"/>
    <property type="project" value="InterPro"/>
</dbReference>
<reference evidence="11" key="2">
    <citation type="submission" date="2015-06" db="UniProtKB">
        <authorList>
            <consortium name="EnsemblMetazoa"/>
        </authorList>
    </citation>
    <scope>IDENTIFICATION</scope>
</reference>
<protein>
    <recommendedName>
        <fullName evidence="13">Cytochrome P450</fullName>
    </recommendedName>
</protein>
<evidence type="ECO:0000256" key="5">
    <source>
        <dbReference type="ARBA" id="ARBA00023002"/>
    </source>
</evidence>
<feature type="binding site" description="axial binding residue" evidence="8">
    <location>
        <position position="209"/>
    </location>
    <ligand>
        <name>heme</name>
        <dbReference type="ChEBI" id="CHEBI:30413"/>
    </ligand>
    <ligandPart>
        <name>Fe</name>
        <dbReference type="ChEBI" id="CHEBI:18248"/>
    </ligandPart>
</feature>
<dbReference type="InterPro" id="IPR050182">
    <property type="entry name" value="Cytochrome_P450_fam2"/>
</dbReference>
<proteinExistence type="inferred from homology"/>
<dbReference type="PRINTS" id="PR00463">
    <property type="entry name" value="EP450I"/>
</dbReference>
<dbReference type="GO" id="GO:0006082">
    <property type="term" value="P:organic acid metabolic process"/>
    <property type="evidence" value="ECO:0007669"/>
    <property type="project" value="TreeGrafter"/>
</dbReference>
<dbReference type="InterPro" id="IPR017972">
    <property type="entry name" value="Cyt_P450_CS"/>
</dbReference>
<dbReference type="GO" id="GO:0008395">
    <property type="term" value="F:steroid hydroxylase activity"/>
    <property type="evidence" value="ECO:0007669"/>
    <property type="project" value="TreeGrafter"/>
</dbReference>
<dbReference type="PANTHER" id="PTHR24300">
    <property type="entry name" value="CYTOCHROME P450 508A4-RELATED"/>
    <property type="match status" value="1"/>
</dbReference>
<evidence type="ECO:0000256" key="7">
    <source>
        <dbReference type="ARBA" id="ARBA00023033"/>
    </source>
</evidence>
<comment type="similarity">
    <text evidence="2 9">Belongs to the cytochrome P450 family.</text>
</comment>
<dbReference type="GO" id="GO:0005737">
    <property type="term" value="C:cytoplasm"/>
    <property type="evidence" value="ECO:0007669"/>
    <property type="project" value="TreeGrafter"/>
</dbReference>
<dbReference type="InterPro" id="IPR036396">
    <property type="entry name" value="Cyt_P450_sf"/>
</dbReference>
<dbReference type="GO" id="GO:0020037">
    <property type="term" value="F:heme binding"/>
    <property type="evidence" value="ECO:0007669"/>
    <property type="project" value="InterPro"/>
</dbReference>
<accession>T1GV35</accession>
<evidence type="ECO:0000256" key="4">
    <source>
        <dbReference type="ARBA" id="ARBA00022723"/>
    </source>
</evidence>
<keyword evidence="3 8" id="KW-0349">Heme</keyword>
<keyword evidence="12" id="KW-1185">Reference proteome</keyword>
<dbReference type="GO" id="GO:0006805">
    <property type="term" value="P:xenobiotic metabolic process"/>
    <property type="evidence" value="ECO:0007669"/>
    <property type="project" value="TreeGrafter"/>
</dbReference>
<dbReference type="EnsemblMetazoa" id="MESCA007617-RA">
    <property type="protein sequence ID" value="MESCA007617-PA"/>
    <property type="gene ID" value="MESCA007617"/>
</dbReference>
<dbReference type="InterPro" id="IPR002401">
    <property type="entry name" value="Cyt_P450_E_grp-I"/>
</dbReference>
<reference evidence="12" key="1">
    <citation type="submission" date="2013-02" db="EMBL/GenBank/DDBJ databases">
        <authorList>
            <person name="Hughes D."/>
        </authorList>
    </citation>
    <scope>NUCLEOTIDE SEQUENCE</scope>
    <source>
        <strain>Durham</strain>
        <strain evidence="12">NC isolate 2 -- Noor lab</strain>
    </source>
</reference>
<dbReference type="Proteomes" id="UP000015102">
    <property type="component" value="Unassembled WGS sequence"/>
</dbReference>
<keyword evidence="10" id="KW-1133">Transmembrane helix</keyword>
<keyword evidence="6 8" id="KW-0408">Iron</keyword>
<evidence type="ECO:0000313" key="12">
    <source>
        <dbReference type="Proteomes" id="UP000015102"/>
    </source>
</evidence>
<keyword evidence="7 9" id="KW-0503">Monooxygenase</keyword>
<evidence type="ECO:0000256" key="6">
    <source>
        <dbReference type="ARBA" id="ARBA00023004"/>
    </source>
</evidence>
<dbReference type="Gene3D" id="1.10.630.10">
    <property type="entry name" value="Cytochrome P450"/>
    <property type="match status" value="1"/>
</dbReference>
<dbReference type="PROSITE" id="PS00086">
    <property type="entry name" value="CYTOCHROME_P450"/>
    <property type="match status" value="1"/>
</dbReference>
<evidence type="ECO:0008006" key="13">
    <source>
        <dbReference type="Google" id="ProtNLM"/>
    </source>
</evidence>
<dbReference type="AlphaFoldDB" id="T1GV35"/>
<dbReference type="Pfam" id="PF00067">
    <property type="entry name" value="p450"/>
    <property type="match status" value="1"/>
</dbReference>
<dbReference type="OMA" id="NSTEFRI"/>
<dbReference type="EMBL" id="CAQQ02047738">
    <property type="status" value="NOT_ANNOTATED_CDS"/>
    <property type="molecule type" value="Genomic_DNA"/>
</dbReference>
<sequence length="264" mass="29930">MLSNTSQSHHESLGPIFIIGDYNFGVVKDLVERDTKELRIPSWKSIARTMNSGRHTFEQFTLSLVDFAFPAITAIGFQIAMFLQYALLHPNVIKKMQAEMDNVVGSGRLPCLDDRQNLHFCEATVREILRIETLVATDVPHVALVDTKLAGYNIPEGTVVIPTLTAFHDDEQIWGDPRNFRPERFLDDQGRMCLKKDFSLPFGAGKRLCAGETFARNMLFLMITALAQQFDFFLDKEQPFPLPEKNDCGIVVTAPDFWISVKCR</sequence>
<dbReference type="HOGENOM" id="CLU_001570_22_2_1"/>
<keyword evidence="4 8" id="KW-0479">Metal-binding</keyword>
<dbReference type="PANTHER" id="PTHR24300:SF376">
    <property type="entry name" value="CYTOCHROME P450 15A1"/>
    <property type="match status" value="1"/>
</dbReference>